<dbReference type="Pfam" id="PF09413">
    <property type="entry name" value="DUF2007"/>
    <property type="match status" value="1"/>
</dbReference>
<dbReference type="SUPFAM" id="SSF54913">
    <property type="entry name" value="GlnB-like"/>
    <property type="match status" value="1"/>
</dbReference>
<feature type="compositionally biased region" description="Basic and acidic residues" evidence="1">
    <location>
        <begin position="109"/>
        <end position="121"/>
    </location>
</feature>
<dbReference type="InterPro" id="IPR018551">
    <property type="entry name" value="DUF2007"/>
</dbReference>
<dbReference type="RefSeq" id="WP_095510940.1">
    <property type="nucleotide sequence ID" value="NZ_MQWD01000001.1"/>
</dbReference>
<evidence type="ECO:0000313" key="3">
    <source>
        <dbReference type="EMBL" id="PAP77275.1"/>
    </source>
</evidence>
<feature type="region of interest" description="Disordered" evidence="1">
    <location>
        <begin position="107"/>
        <end position="140"/>
    </location>
</feature>
<dbReference type="Proteomes" id="UP000216339">
    <property type="component" value="Unassembled WGS sequence"/>
</dbReference>
<dbReference type="AlphaFoldDB" id="A0A271J2T3"/>
<reference evidence="3 4" key="1">
    <citation type="submission" date="2016-11" db="EMBL/GenBank/DDBJ databases">
        <title>Study of marine rhodopsin-containing bacteria.</title>
        <authorList>
            <person name="Yoshizawa S."/>
            <person name="Kumagai Y."/>
            <person name="Kogure K."/>
        </authorList>
    </citation>
    <scope>NUCLEOTIDE SEQUENCE [LARGE SCALE GENOMIC DNA]</scope>
    <source>
        <strain evidence="3 4">SAORIC-28</strain>
    </source>
</reference>
<dbReference type="OrthoDB" id="1467917at2"/>
<comment type="caution">
    <text evidence="3">The sequence shown here is derived from an EMBL/GenBank/DDBJ whole genome shotgun (WGS) entry which is preliminary data.</text>
</comment>
<feature type="domain" description="DUF2007" evidence="2">
    <location>
        <begin position="24"/>
        <end position="87"/>
    </location>
</feature>
<dbReference type="EMBL" id="MQWD01000001">
    <property type="protein sequence ID" value="PAP77275.1"/>
    <property type="molecule type" value="Genomic_DNA"/>
</dbReference>
<protein>
    <recommendedName>
        <fullName evidence="2">DUF2007 domain-containing protein</fullName>
    </recommendedName>
</protein>
<evidence type="ECO:0000259" key="2">
    <source>
        <dbReference type="Pfam" id="PF09413"/>
    </source>
</evidence>
<name>A0A271J2T3_9BACT</name>
<evidence type="ECO:0000313" key="4">
    <source>
        <dbReference type="Proteomes" id="UP000216339"/>
    </source>
</evidence>
<dbReference type="InterPro" id="IPR011322">
    <property type="entry name" value="N-reg_PII-like_a/b"/>
</dbReference>
<organism evidence="3 4">
    <name type="scientific">Rubrivirga marina</name>
    <dbReference type="NCBI Taxonomy" id="1196024"/>
    <lineage>
        <taxon>Bacteria</taxon>
        <taxon>Pseudomonadati</taxon>
        <taxon>Rhodothermota</taxon>
        <taxon>Rhodothermia</taxon>
        <taxon>Rhodothermales</taxon>
        <taxon>Rubricoccaceae</taxon>
        <taxon>Rubrivirga</taxon>
    </lineage>
</organism>
<keyword evidence="4" id="KW-1185">Reference proteome</keyword>
<feature type="compositionally biased region" description="Acidic residues" evidence="1">
    <location>
        <begin position="122"/>
        <end position="140"/>
    </location>
</feature>
<gene>
    <name evidence="3" type="ORF">BSZ37_12940</name>
</gene>
<proteinExistence type="predicted"/>
<accession>A0A271J2T3</accession>
<evidence type="ECO:0000256" key="1">
    <source>
        <dbReference type="SAM" id="MobiDB-lite"/>
    </source>
</evidence>
<sequence length="140" mass="15657">MKEPASTPHDDSPDERRGRTYEGWVSVFECSTDFEADLVRDRLDEEDIAAVVLTQRDHSFNLNVGDLSPVHVMVRPEDEAAAQELLDREPLTDEELERAALDADVLAPDAHDPISEARLDSGIDEISLDVPEEEEDDEDA</sequence>
<dbReference type="Gene3D" id="3.30.70.790">
    <property type="entry name" value="UreE, C-terminal domain"/>
    <property type="match status" value="1"/>
</dbReference>